<organism evidence="2 3">
    <name type="scientific">Malaciobacter halophilus</name>
    <dbReference type="NCBI Taxonomy" id="197482"/>
    <lineage>
        <taxon>Bacteria</taxon>
        <taxon>Pseudomonadati</taxon>
        <taxon>Campylobacterota</taxon>
        <taxon>Epsilonproteobacteria</taxon>
        <taxon>Campylobacterales</taxon>
        <taxon>Arcobacteraceae</taxon>
        <taxon>Malaciobacter</taxon>
    </lineage>
</organism>
<evidence type="ECO:0000256" key="1">
    <source>
        <dbReference type="SAM" id="MobiDB-lite"/>
    </source>
</evidence>
<keyword evidence="3" id="KW-1185">Reference proteome</keyword>
<sequence>MLKLIVKEANGEVKSLDVTDNLVITPKAGQQYYFNNLDGHQYTMNLQDSEKSIVLNMDLGTQKVKIIFKNMVDLVLEENIQDKSVLGIIKDEEGLDELNQTVLNDNFNGDDVIKSLKDLLAQSSTNPEETNGVIIDDFGSLTSMLEAAAAGGSEGDTSTFRPINFNETDDVNILGGRSRLDTQLDGLDSNIPDRDGNNTNEAGDTTDTSADIEVSSVTSDTKTEGTDLVHTVKLSGEADSDKEYDFTFNTGTVEA</sequence>
<feature type="region of interest" description="Disordered" evidence="1">
    <location>
        <begin position="184"/>
        <end position="209"/>
    </location>
</feature>
<evidence type="ECO:0000313" key="3">
    <source>
        <dbReference type="Proteomes" id="UP000233248"/>
    </source>
</evidence>
<dbReference type="Proteomes" id="UP000233248">
    <property type="component" value="Unassembled WGS sequence"/>
</dbReference>
<dbReference type="EMBL" id="NXIF01000033">
    <property type="protein sequence ID" value="PKI80486.1"/>
    <property type="molecule type" value="Genomic_DNA"/>
</dbReference>
<feature type="non-terminal residue" evidence="2">
    <location>
        <position position="255"/>
    </location>
</feature>
<proteinExistence type="predicted"/>
<evidence type="ECO:0000313" key="2">
    <source>
        <dbReference type="EMBL" id="PKI80486.1"/>
    </source>
</evidence>
<comment type="caution">
    <text evidence="2">The sequence shown here is derived from an EMBL/GenBank/DDBJ whole genome shotgun (WGS) entry which is preliminary data.</text>
</comment>
<feature type="compositionally biased region" description="Polar residues" evidence="1">
    <location>
        <begin position="197"/>
        <end position="209"/>
    </location>
</feature>
<dbReference type="RefSeq" id="WP_133121147.1">
    <property type="nucleotide sequence ID" value="NZ_NXIF01000033.1"/>
</dbReference>
<name>A0A2N1J1R6_9BACT</name>
<gene>
    <name evidence="2" type="ORF">CP960_08710</name>
</gene>
<protein>
    <submittedName>
        <fullName evidence="2">Uncharacterized protein</fullName>
    </submittedName>
</protein>
<dbReference type="AlphaFoldDB" id="A0A2N1J1R6"/>
<accession>A0A2N1J1R6</accession>
<reference evidence="2 3" key="1">
    <citation type="submission" date="2017-09" db="EMBL/GenBank/DDBJ databases">
        <title>Genomics of the genus Arcobacter.</title>
        <authorList>
            <person name="Perez-Cataluna A."/>
            <person name="Figueras M.J."/>
            <person name="Salas-Masso N."/>
        </authorList>
    </citation>
    <scope>NUCLEOTIDE SEQUENCE [LARGE SCALE GENOMIC DNA]</scope>
    <source>
        <strain evidence="2 3">DSM 18005</strain>
    </source>
</reference>